<dbReference type="InterPro" id="IPR011990">
    <property type="entry name" value="TPR-like_helical_dom_sf"/>
</dbReference>
<comment type="subcellular location">
    <subcellularLocation>
        <location evidence="1">Cell outer membrane</location>
    </subcellularLocation>
</comment>
<dbReference type="Pfam" id="PF14322">
    <property type="entry name" value="SusD-like_3"/>
    <property type="match status" value="1"/>
</dbReference>
<evidence type="ECO:0000256" key="5">
    <source>
        <dbReference type="ARBA" id="ARBA00023237"/>
    </source>
</evidence>
<evidence type="ECO:0000259" key="7">
    <source>
        <dbReference type="Pfam" id="PF14322"/>
    </source>
</evidence>
<dbReference type="InterPro" id="IPR012944">
    <property type="entry name" value="SusD_RagB_dom"/>
</dbReference>
<organism evidence="8 9">
    <name type="scientific">Flagellimonas lutimaris</name>
    <dbReference type="NCBI Taxonomy" id="475082"/>
    <lineage>
        <taxon>Bacteria</taxon>
        <taxon>Pseudomonadati</taxon>
        <taxon>Bacteroidota</taxon>
        <taxon>Flavobacteriia</taxon>
        <taxon>Flavobacteriales</taxon>
        <taxon>Flavobacteriaceae</taxon>
        <taxon>Flagellimonas</taxon>
    </lineage>
</organism>
<name>A0A3A1N2S8_9FLAO</name>
<reference evidence="8 9" key="1">
    <citation type="submission" date="2018-08" db="EMBL/GenBank/DDBJ databases">
        <title>Proposal of Muricauda 72 sp.nov. and Muricauda NH166 sp.nov., isolated from seawater.</title>
        <authorList>
            <person name="Cheng H."/>
            <person name="Wu Y.-H."/>
            <person name="Guo L.-L."/>
            <person name="Xu X.-W."/>
        </authorList>
    </citation>
    <scope>NUCLEOTIDE SEQUENCE [LARGE SCALE GENOMIC DNA]</scope>
    <source>
        <strain evidence="8 9">KCTC 22173</strain>
    </source>
</reference>
<protein>
    <submittedName>
        <fullName evidence="8">RagB/SusD family nutrient uptake outer membrane protein</fullName>
    </submittedName>
</protein>
<evidence type="ECO:0000259" key="6">
    <source>
        <dbReference type="Pfam" id="PF07980"/>
    </source>
</evidence>
<proteinExistence type="inferred from homology"/>
<evidence type="ECO:0000256" key="3">
    <source>
        <dbReference type="ARBA" id="ARBA00022729"/>
    </source>
</evidence>
<feature type="domain" description="SusD-like N-terminal" evidence="7">
    <location>
        <begin position="40"/>
        <end position="220"/>
    </location>
</feature>
<dbReference type="SUPFAM" id="SSF48452">
    <property type="entry name" value="TPR-like"/>
    <property type="match status" value="1"/>
</dbReference>
<comment type="caution">
    <text evidence="8">The sequence shown here is derived from an EMBL/GenBank/DDBJ whole genome shotgun (WGS) entry which is preliminary data.</text>
</comment>
<keyword evidence="9" id="KW-1185">Reference proteome</keyword>
<keyword evidence="3" id="KW-0732">Signal</keyword>
<keyword evidence="5" id="KW-0998">Cell outer membrane</keyword>
<evidence type="ECO:0000256" key="1">
    <source>
        <dbReference type="ARBA" id="ARBA00004442"/>
    </source>
</evidence>
<dbReference type="PROSITE" id="PS51257">
    <property type="entry name" value="PROKAR_LIPOPROTEIN"/>
    <property type="match status" value="1"/>
</dbReference>
<dbReference type="Proteomes" id="UP000266067">
    <property type="component" value="Unassembled WGS sequence"/>
</dbReference>
<evidence type="ECO:0000313" key="8">
    <source>
        <dbReference type="EMBL" id="RIV30434.1"/>
    </source>
</evidence>
<dbReference type="Pfam" id="PF07980">
    <property type="entry name" value="SusD_RagB"/>
    <property type="match status" value="1"/>
</dbReference>
<dbReference type="Gene3D" id="1.25.40.390">
    <property type="match status" value="1"/>
</dbReference>
<dbReference type="EMBL" id="QXFH01000077">
    <property type="protein sequence ID" value="RIV30434.1"/>
    <property type="molecule type" value="Genomic_DNA"/>
</dbReference>
<dbReference type="OrthoDB" id="5694214at2"/>
<dbReference type="GO" id="GO:0009279">
    <property type="term" value="C:cell outer membrane"/>
    <property type="evidence" value="ECO:0007669"/>
    <property type="project" value="UniProtKB-SubCell"/>
</dbReference>
<feature type="domain" description="RagB/SusD" evidence="6">
    <location>
        <begin position="338"/>
        <end position="425"/>
    </location>
</feature>
<dbReference type="RefSeq" id="WP_119609074.1">
    <property type="nucleotide sequence ID" value="NZ_QXFH01000077.1"/>
</dbReference>
<gene>
    <name evidence="8" type="ORF">D2V08_15150</name>
</gene>
<dbReference type="AlphaFoldDB" id="A0A3A1N2S8"/>
<dbReference type="CDD" id="cd08977">
    <property type="entry name" value="SusD"/>
    <property type="match status" value="1"/>
</dbReference>
<evidence type="ECO:0000256" key="4">
    <source>
        <dbReference type="ARBA" id="ARBA00023136"/>
    </source>
</evidence>
<comment type="similarity">
    <text evidence="2">Belongs to the SusD family.</text>
</comment>
<dbReference type="InterPro" id="IPR033985">
    <property type="entry name" value="SusD-like_N"/>
</dbReference>
<keyword evidence="4" id="KW-0472">Membrane</keyword>
<evidence type="ECO:0000313" key="9">
    <source>
        <dbReference type="Proteomes" id="UP000266067"/>
    </source>
</evidence>
<evidence type="ECO:0000256" key="2">
    <source>
        <dbReference type="ARBA" id="ARBA00006275"/>
    </source>
</evidence>
<sequence length="459" mass="51164">MKRILYIMLCTALFTGCSEDFTDLAPISNRNEADFYNTPEDFEVAINASYAGLQTTGVYGRGYWTMFEMRSDNTDQGPDATGLARQYTEINAFTEDALNEQVTSAWSESYRVIANCNVILDRIPDVEMEASLKNQVSGEALFIRSLMYYHLAIGFGNIPLQLTSFNSGDELVQVDENTVLQQLVTDLTTAEENLPVSYTGSEVGKATKGAAATLLAKVLLTLGENSAAETVLRRIIANYGYELLPSYADLWGVANENNAESIFEVQYISGGIGQGSLFTNDFSPSTDLQTGSGFGRNRPTVSMLEAYEDGDLRFEPSMGATYIDLEGEVVEARHVRKYQSDLAIENDSDINFVVFRYADVLLMLAEALGETPESYDLINEVRNRAGLPDIDASTLGTFEDKLLQERRVELAFENHRWPDLKRFGAVSKVIEAEDFITGTKEYFFIPQREMDINPNFVQN</sequence>
<accession>A0A3A1N2S8</accession>